<dbReference type="PRINTS" id="PR00991">
    <property type="entry name" value="6PFRUCTKNASE"/>
</dbReference>
<dbReference type="Gene3D" id="3.40.50.1240">
    <property type="entry name" value="Phosphoglycerate mutase-like"/>
    <property type="match status" value="1"/>
</dbReference>
<keyword evidence="5" id="KW-0378">Hydrolase</keyword>
<evidence type="ECO:0000256" key="1">
    <source>
        <dbReference type="ARBA" id="ARBA00006717"/>
    </source>
</evidence>
<dbReference type="GO" id="GO:0016787">
    <property type="term" value="F:hydrolase activity"/>
    <property type="evidence" value="ECO:0007669"/>
    <property type="project" value="UniProtKB-KW"/>
</dbReference>
<dbReference type="Pfam" id="PF00300">
    <property type="entry name" value="His_Phos_1"/>
    <property type="match status" value="1"/>
</dbReference>
<evidence type="ECO:0000313" key="6">
    <source>
        <dbReference type="Proteomes" id="UP001312865"/>
    </source>
</evidence>
<dbReference type="SUPFAM" id="SSF53254">
    <property type="entry name" value="Phosphoglycerate mutase-like"/>
    <property type="match status" value="1"/>
</dbReference>
<proteinExistence type="inferred from homology"/>
<evidence type="ECO:0000256" key="3">
    <source>
        <dbReference type="ARBA" id="ARBA00023152"/>
    </source>
</evidence>
<sequence>MLSIYLTRHGETEWNTEHRLQGTKDSALTEKGVNAATALGKRLTSVPFDAVYTSSSNRARTTAKILVNHQYDLITPTDALKEINFGQWEGKTSDEIQEEYPAEFDAFWNSPHTYNHLPHQGEALQVFQQRIEKALLEITQNHTTGNVLIVAHAVVIKVILTMIKQTSLEYLWDPPFIEGTSLTLIKVQNGEFHLELVGDMSHVEKQLTGSNYE</sequence>
<dbReference type="InterPro" id="IPR029033">
    <property type="entry name" value="His_PPase_superfam"/>
</dbReference>
<accession>A0ABU8HBM9</accession>
<name>A0ABU8HBM9_9BACI</name>
<keyword evidence="6" id="KW-1185">Reference proteome</keyword>
<gene>
    <name evidence="5" type="ORF">WAK64_06570</name>
</gene>
<dbReference type="RefSeq" id="WP_336586154.1">
    <property type="nucleotide sequence ID" value="NZ_JBBAXC010000004.1"/>
</dbReference>
<organism evidence="5 6">
    <name type="scientific">Bacillus spongiae</name>
    <dbReference type="NCBI Taxonomy" id="2683610"/>
    <lineage>
        <taxon>Bacteria</taxon>
        <taxon>Bacillati</taxon>
        <taxon>Bacillota</taxon>
        <taxon>Bacilli</taxon>
        <taxon>Bacillales</taxon>
        <taxon>Bacillaceae</taxon>
        <taxon>Bacillus</taxon>
    </lineage>
</organism>
<keyword evidence="3" id="KW-0324">Glycolysis</keyword>
<dbReference type="EC" id="5.4.2.11" evidence="2"/>
<comment type="caution">
    <text evidence="5">The sequence shown here is derived from an EMBL/GenBank/DDBJ whole genome shotgun (WGS) entry which is preliminary data.</text>
</comment>
<reference evidence="5 6" key="1">
    <citation type="journal article" date="2018" name="J. Microbiol.">
        <title>Bacillus spongiae sp. nov., isolated from sponge of Jeju Island.</title>
        <authorList>
            <person name="Lee G.E."/>
            <person name="Im W.T."/>
            <person name="Park J.S."/>
        </authorList>
    </citation>
    <scope>NUCLEOTIDE SEQUENCE [LARGE SCALE GENOMIC DNA]</scope>
    <source>
        <strain evidence="5 6">135PIL107-10</strain>
    </source>
</reference>
<evidence type="ECO:0000313" key="5">
    <source>
        <dbReference type="EMBL" id="MEI5906720.1"/>
    </source>
</evidence>
<keyword evidence="4" id="KW-0413">Isomerase</keyword>
<dbReference type="Proteomes" id="UP001312865">
    <property type="component" value="Unassembled WGS sequence"/>
</dbReference>
<dbReference type="InterPro" id="IPR001345">
    <property type="entry name" value="PG/BPGM_mutase_AS"/>
</dbReference>
<dbReference type="InterPro" id="IPR003094">
    <property type="entry name" value="6Pfruct_kin"/>
</dbReference>
<dbReference type="PANTHER" id="PTHR11931">
    <property type="entry name" value="PHOSPHOGLYCERATE MUTASE"/>
    <property type="match status" value="1"/>
</dbReference>
<dbReference type="InterPro" id="IPR005952">
    <property type="entry name" value="Phosphogly_mut1"/>
</dbReference>
<dbReference type="CDD" id="cd07067">
    <property type="entry name" value="HP_PGM_like"/>
    <property type="match status" value="1"/>
</dbReference>
<dbReference type="SMART" id="SM00855">
    <property type="entry name" value="PGAM"/>
    <property type="match status" value="1"/>
</dbReference>
<dbReference type="PROSITE" id="PS00175">
    <property type="entry name" value="PG_MUTASE"/>
    <property type="match status" value="1"/>
</dbReference>
<protein>
    <recommendedName>
        <fullName evidence="2">phosphoglycerate mutase (2,3-diphosphoglycerate-dependent)</fullName>
        <ecNumber evidence="2">5.4.2.11</ecNumber>
    </recommendedName>
</protein>
<dbReference type="InterPro" id="IPR013078">
    <property type="entry name" value="His_Pase_superF_clade-1"/>
</dbReference>
<evidence type="ECO:0000256" key="4">
    <source>
        <dbReference type="ARBA" id="ARBA00023235"/>
    </source>
</evidence>
<dbReference type="EMBL" id="JBBAXC010000004">
    <property type="protein sequence ID" value="MEI5906720.1"/>
    <property type="molecule type" value="Genomic_DNA"/>
</dbReference>
<comment type="similarity">
    <text evidence="1">Belongs to the phosphoglycerate mutase family. BPG-dependent PGAM subfamily.</text>
</comment>
<evidence type="ECO:0000256" key="2">
    <source>
        <dbReference type="ARBA" id="ARBA00012028"/>
    </source>
</evidence>